<feature type="domain" description="Histidine kinase" evidence="7">
    <location>
        <begin position="403"/>
        <end position="673"/>
    </location>
</feature>
<dbReference type="Gene3D" id="3.40.50.2300">
    <property type="match status" value="1"/>
</dbReference>
<dbReference type="SUPFAM" id="SSF52172">
    <property type="entry name" value="CheY-like"/>
    <property type="match status" value="1"/>
</dbReference>
<dbReference type="PROSITE" id="PS50109">
    <property type="entry name" value="HIS_KIN"/>
    <property type="match status" value="1"/>
</dbReference>
<dbReference type="EC" id="2.7.13.3" evidence="2"/>
<accession>A0A565BQH1</accession>
<dbReference type="SMART" id="SM00388">
    <property type="entry name" value="HisKA"/>
    <property type="match status" value="1"/>
</dbReference>
<dbReference type="PROSITE" id="PS50110">
    <property type="entry name" value="RESPONSE_REGULATORY"/>
    <property type="match status" value="1"/>
</dbReference>
<organism evidence="9 10">
    <name type="scientific">Arabis nemorensis</name>
    <dbReference type="NCBI Taxonomy" id="586526"/>
    <lineage>
        <taxon>Eukaryota</taxon>
        <taxon>Viridiplantae</taxon>
        <taxon>Streptophyta</taxon>
        <taxon>Embryophyta</taxon>
        <taxon>Tracheophyta</taxon>
        <taxon>Spermatophyta</taxon>
        <taxon>Magnoliopsida</taxon>
        <taxon>eudicotyledons</taxon>
        <taxon>Gunneridae</taxon>
        <taxon>Pentapetalae</taxon>
        <taxon>rosids</taxon>
        <taxon>malvids</taxon>
        <taxon>Brassicales</taxon>
        <taxon>Brassicaceae</taxon>
        <taxon>Arabideae</taxon>
        <taxon>Arabis</taxon>
    </lineage>
</organism>
<dbReference type="PANTHER" id="PTHR43719">
    <property type="entry name" value="TWO-COMPONENT HISTIDINE KINASE"/>
    <property type="match status" value="1"/>
</dbReference>
<keyword evidence="6" id="KW-1133">Transmembrane helix</keyword>
<dbReference type="CDD" id="cd00082">
    <property type="entry name" value="HisKA"/>
    <property type="match status" value="1"/>
</dbReference>
<evidence type="ECO:0000259" key="8">
    <source>
        <dbReference type="PROSITE" id="PS50110"/>
    </source>
</evidence>
<proteinExistence type="predicted"/>
<dbReference type="InterPro" id="IPR036097">
    <property type="entry name" value="HisK_dim/P_sf"/>
</dbReference>
<dbReference type="InterPro" id="IPR001789">
    <property type="entry name" value="Sig_transdc_resp-reg_receiver"/>
</dbReference>
<feature type="region of interest" description="Disordered" evidence="5">
    <location>
        <begin position="901"/>
        <end position="924"/>
    </location>
</feature>
<dbReference type="SMART" id="SM00448">
    <property type="entry name" value="REC"/>
    <property type="match status" value="1"/>
</dbReference>
<dbReference type="CDD" id="cd17546">
    <property type="entry name" value="REC_hyHK_CKI1_RcsC-like"/>
    <property type="match status" value="1"/>
</dbReference>
<dbReference type="Pfam" id="PF00512">
    <property type="entry name" value="HisKA"/>
    <property type="match status" value="1"/>
</dbReference>
<feature type="compositionally biased region" description="Basic and acidic residues" evidence="5">
    <location>
        <begin position="906"/>
        <end position="920"/>
    </location>
</feature>
<dbReference type="GO" id="GO:0000155">
    <property type="term" value="F:phosphorelay sensor kinase activity"/>
    <property type="evidence" value="ECO:0007669"/>
    <property type="project" value="InterPro"/>
</dbReference>
<dbReference type="InterPro" id="IPR050956">
    <property type="entry name" value="2C_system_His_kinase"/>
</dbReference>
<feature type="region of interest" description="Disordered" evidence="5">
    <location>
        <begin position="961"/>
        <end position="1001"/>
    </location>
</feature>
<dbReference type="EMBL" id="CABITT030000004">
    <property type="protein sequence ID" value="VVB03613.1"/>
    <property type="molecule type" value="Genomic_DNA"/>
</dbReference>
<keyword evidence="6" id="KW-0472">Membrane</keyword>
<evidence type="ECO:0000256" key="4">
    <source>
        <dbReference type="PROSITE-ProRule" id="PRU00169"/>
    </source>
</evidence>
<dbReference type="InterPro" id="IPR011006">
    <property type="entry name" value="CheY-like_superfamily"/>
</dbReference>
<dbReference type="Gene3D" id="3.30.565.10">
    <property type="entry name" value="Histidine kinase-like ATPase, C-terminal domain"/>
    <property type="match status" value="1"/>
</dbReference>
<dbReference type="PROSITE" id="PS51257">
    <property type="entry name" value="PROKAR_LIPOPROTEIN"/>
    <property type="match status" value="1"/>
</dbReference>
<gene>
    <name evidence="9" type="ORF">ANE_LOCUS14057</name>
</gene>
<dbReference type="InterPro" id="IPR003594">
    <property type="entry name" value="HATPase_dom"/>
</dbReference>
<evidence type="ECO:0000256" key="1">
    <source>
        <dbReference type="ARBA" id="ARBA00000085"/>
    </source>
</evidence>
<dbReference type="AlphaFoldDB" id="A0A565BQH1"/>
<sequence>MVKVTKLVASRPCVVFAVLATLVIVFGCIPITNWQVKTEDIADDIALFTDELRSSLAFEIKNIGKFIYPKINSSTIGLARVIDSYLTNNITLFTEIQTKIAPVLFQAYSTIPQVSQVSYISTNGLLFSYITELNKCVAVFANSSSNSSDGSGDYTWYTQTVDQLTGRLTGNAIKSQPLNVTNTDWFQAAQRNDITSFIGTGLRREDNETLFQNAVNLYSKKGVVSLGFPVKSLTGFLNGLHLHGGELYLWTKEGTVFVRENSLINATFSISNGSICFGRESKSVRSQCIPENCSSNGSEVEIKRLKFQAFCSVLEVSGVPMRYTLMFPNKGGVASIKKDANGALFLLICVTIVYALLWPLGFVWFMRKASRIEMHLRATLINQMEATQQAERKSMNKSQAFARASHDIRGGLRVIDGLMDICRYEVKPDTELDTSLQQVKVCTKDLLALLNSVLDMSKIESGKMQLEEEDFNLAKLLEDVVDFFHPVAMKKEVDVVLDLHDGSIFKLSNVRGDSGKLKQILNNLVSNAVKFTEDGHISIRAWAQKPGSTSSVALASDPKRGVSKFVKSMFRKNENESSTYDKENSNTIRNNANTMEFVFEVDDTGKGIPIEMRKSVFENYVQVRETAQGQQGTGLGLGIVQSLVRLMGGEIRITEKAIGEKGTCFHFNVLLTTLESSSGGGDMKMRQDIEAGGDYISTPNLGLTINTSMGGSNMNIRNLSPRFNNCLSSIPKQEASKVVLLLKDEERRRVTERYIKSLGIKVTVVEKWEHLNHALERLFGFSPQSSMGRGEFSSRNELSSSSSRELPLIGMDGIDSSTQIPKRRSNSFSAVVLLVIDAKTGPFSELYNIVEQFRRGLHHGISCKVVWLNEPSGRGNESGDITCLKPLHGSRLNRVLKMLPELGGTEPKETTPTELQRESLLRPSLIAETSPIHKSCEFQEDGPSSRYNKKLGKTIMAPTGWVNSVRSRKPIENTEDEQGTSKPKTIENTEDEQGTPKPSNDELFLRGKRVLVVDDSPIASKIVTAKLKKMGAFEVTQSNNGEEAVRLVSQWFTQREQQDSVNSTLPFDYIFMDCQMPIMDGYEATREIRKMERKYGVHIPIIAISGHDPDSEEARETIKAGMDGFLDKNPSQDQIANVIREIESKKTLSI</sequence>
<evidence type="ECO:0000256" key="6">
    <source>
        <dbReference type="SAM" id="Phobius"/>
    </source>
</evidence>
<dbReference type="InterPro" id="IPR004358">
    <property type="entry name" value="Sig_transdc_His_kin-like_C"/>
</dbReference>
<dbReference type="Pfam" id="PF02518">
    <property type="entry name" value="HATPase_c"/>
    <property type="match status" value="1"/>
</dbReference>
<comment type="caution">
    <text evidence="9">The sequence shown here is derived from an EMBL/GenBank/DDBJ whole genome shotgun (WGS) entry which is preliminary data.</text>
</comment>
<evidence type="ECO:0000313" key="10">
    <source>
        <dbReference type="Proteomes" id="UP000489600"/>
    </source>
</evidence>
<evidence type="ECO:0000256" key="5">
    <source>
        <dbReference type="SAM" id="MobiDB-lite"/>
    </source>
</evidence>
<dbReference type="PRINTS" id="PR00344">
    <property type="entry name" value="BCTRLSENSOR"/>
</dbReference>
<keyword evidence="3 4" id="KW-0597">Phosphoprotein</keyword>
<name>A0A565BQH1_9BRAS</name>
<dbReference type="PANTHER" id="PTHR43719:SF75">
    <property type="entry name" value="HISTIDINE KINASE CKI1"/>
    <property type="match status" value="1"/>
</dbReference>
<protein>
    <recommendedName>
        <fullName evidence="2">histidine kinase</fullName>
        <ecNumber evidence="2">2.7.13.3</ecNumber>
    </recommendedName>
</protein>
<evidence type="ECO:0000256" key="2">
    <source>
        <dbReference type="ARBA" id="ARBA00012438"/>
    </source>
</evidence>
<evidence type="ECO:0000259" key="7">
    <source>
        <dbReference type="PROSITE" id="PS50109"/>
    </source>
</evidence>
<keyword evidence="10" id="KW-1185">Reference proteome</keyword>
<feature type="modified residue" description="4-aspartylphosphate" evidence="4">
    <location>
        <position position="1073"/>
    </location>
</feature>
<dbReference type="SUPFAM" id="SSF55874">
    <property type="entry name" value="ATPase domain of HSP90 chaperone/DNA topoisomerase II/histidine kinase"/>
    <property type="match status" value="1"/>
</dbReference>
<feature type="domain" description="Response regulatory" evidence="8">
    <location>
        <begin position="1009"/>
        <end position="1143"/>
    </location>
</feature>
<reference evidence="9" key="1">
    <citation type="submission" date="2019-07" db="EMBL/GenBank/DDBJ databases">
        <authorList>
            <person name="Dittberner H."/>
        </authorList>
    </citation>
    <scope>NUCLEOTIDE SEQUENCE [LARGE SCALE GENOMIC DNA]</scope>
</reference>
<dbReference type="Pfam" id="PF00072">
    <property type="entry name" value="Response_reg"/>
    <property type="match status" value="1"/>
</dbReference>
<evidence type="ECO:0000313" key="9">
    <source>
        <dbReference type="EMBL" id="VVB03613.1"/>
    </source>
</evidence>
<dbReference type="Gene3D" id="1.10.287.130">
    <property type="match status" value="1"/>
</dbReference>
<dbReference type="InterPro" id="IPR003661">
    <property type="entry name" value="HisK_dim/P_dom"/>
</dbReference>
<evidence type="ECO:0000256" key="3">
    <source>
        <dbReference type="ARBA" id="ARBA00022553"/>
    </source>
</evidence>
<dbReference type="OrthoDB" id="60033at2759"/>
<dbReference type="SMART" id="SM00387">
    <property type="entry name" value="HATPase_c"/>
    <property type="match status" value="1"/>
</dbReference>
<keyword evidence="6" id="KW-0812">Transmembrane</keyword>
<comment type="catalytic activity">
    <reaction evidence="1">
        <text>ATP + protein L-histidine = ADP + protein N-phospho-L-histidine.</text>
        <dbReference type="EC" id="2.7.13.3"/>
    </reaction>
</comment>
<dbReference type="SUPFAM" id="SSF47384">
    <property type="entry name" value="Homodimeric domain of signal transducing histidine kinase"/>
    <property type="match status" value="1"/>
</dbReference>
<dbReference type="InterPro" id="IPR005467">
    <property type="entry name" value="His_kinase_dom"/>
</dbReference>
<dbReference type="InterPro" id="IPR036890">
    <property type="entry name" value="HATPase_C_sf"/>
</dbReference>
<feature type="transmembrane region" description="Helical" evidence="6">
    <location>
        <begin position="343"/>
        <end position="365"/>
    </location>
</feature>
<dbReference type="Proteomes" id="UP000489600">
    <property type="component" value="Unassembled WGS sequence"/>
</dbReference>